<evidence type="ECO:0000313" key="6">
    <source>
        <dbReference type="Proteomes" id="UP000185494"/>
    </source>
</evidence>
<name>A0A1L7AEX5_9PROT</name>
<dbReference type="InterPro" id="IPR048254">
    <property type="entry name" value="CDP_ALCOHOL_P_TRANSF_CS"/>
</dbReference>
<dbReference type="KEGG" id="rgi:RGI145_09760"/>
<dbReference type="RefSeq" id="WP_075798190.1">
    <property type="nucleotide sequence ID" value="NZ_CP015583.1"/>
</dbReference>
<dbReference type="EMBL" id="JAVVDO010000015">
    <property type="protein sequence ID" value="MDT8331582.1"/>
    <property type="molecule type" value="Genomic_DNA"/>
</dbReference>
<keyword evidence="1 2" id="KW-0808">Transferase</keyword>
<dbReference type="Gene3D" id="1.20.120.1760">
    <property type="match status" value="1"/>
</dbReference>
<evidence type="ECO:0000313" key="4">
    <source>
        <dbReference type="EMBL" id="APT57344.1"/>
    </source>
</evidence>
<feature type="transmembrane region" description="Helical" evidence="3">
    <location>
        <begin position="37"/>
        <end position="63"/>
    </location>
</feature>
<dbReference type="InterPro" id="IPR000462">
    <property type="entry name" value="CDP-OH_P_trans"/>
</dbReference>
<feature type="transmembrane region" description="Helical" evidence="3">
    <location>
        <begin position="110"/>
        <end position="131"/>
    </location>
</feature>
<sequence length="197" mass="20928">MSHDTIIHRIVRPAVRRVAPTGVTPNQITTLRLLGGIAAALAFAGPAPWPAIGGGIFLFSMLLDRADGELARQTRQFSAGGHRYDLISDCSSNIIAFIGIGVGLMHSLDFTGPLLGVVAGLGIGALFWQLNVLKLGELRGYQIAPGLTVDPDDAMVFVPVLVWLGLSEPMLWAAAVITPLAALWLGLTGRRRDRIAS</sequence>
<dbReference type="Proteomes" id="UP001258945">
    <property type="component" value="Unassembled WGS sequence"/>
</dbReference>
<accession>A0A1L7AEX5</accession>
<reference evidence="5 7" key="2">
    <citation type="journal article" date="2019" name="Microb. Pathog.">
        <title>Comparison of VITEK 2, MALDI-TOF MS, 16S rRNA gene sequencing, and whole-genome sequencing for identification of Roseomonas mucosa.</title>
        <authorList>
            <person name="Rudolph W.W."/>
            <person name="Gunzer F."/>
            <person name="Trauth M."/>
            <person name="Bunk B."/>
            <person name="Bigge R."/>
            <person name="Schrottner P."/>
        </authorList>
    </citation>
    <scope>NUCLEOTIDE SEQUENCE [LARGE SCALE GENOMIC DNA]</scope>
    <source>
        <strain evidence="5 7">DSM 103800</strain>
    </source>
</reference>
<protein>
    <submittedName>
        <fullName evidence="4 5">CDP-alcohol phosphatidyltransferase</fullName>
    </submittedName>
</protein>
<reference evidence="5" key="3">
    <citation type="submission" date="2023-09" db="EMBL/GenBank/DDBJ databases">
        <authorList>
            <person name="Schober I."/>
            <person name="Bunk B."/>
        </authorList>
    </citation>
    <scope>NUCLEOTIDE SEQUENCE</scope>
    <source>
        <strain evidence="5">DSM 103800</strain>
    </source>
</reference>
<evidence type="ECO:0000256" key="3">
    <source>
        <dbReference type="SAM" id="Phobius"/>
    </source>
</evidence>
<evidence type="ECO:0000313" key="7">
    <source>
        <dbReference type="Proteomes" id="UP001258945"/>
    </source>
</evidence>
<comment type="similarity">
    <text evidence="2">Belongs to the CDP-alcohol phosphatidyltransferase class-I family.</text>
</comment>
<evidence type="ECO:0000256" key="1">
    <source>
        <dbReference type="ARBA" id="ARBA00022679"/>
    </source>
</evidence>
<gene>
    <name evidence="4" type="ORF">RGI145_09760</name>
    <name evidence="5" type="ORF">RQ831_10995</name>
</gene>
<organism evidence="4 6">
    <name type="scientific">Roseomonas gilardii</name>
    <dbReference type="NCBI Taxonomy" id="257708"/>
    <lineage>
        <taxon>Bacteria</taxon>
        <taxon>Pseudomonadati</taxon>
        <taxon>Pseudomonadota</taxon>
        <taxon>Alphaproteobacteria</taxon>
        <taxon>Acetobacterales</taxon>
        <taxon>Roseomonadaceae</taxon>
        <taxon>Roseomonas</taxon>
    </lineage>
</organism>
<dbReference type="GO" id="GO:0008654">
    <property type="term" value="P:phospholipid biosynthetic process"/>
    <property type="evidence" value="ECO:0007669"/>
    <property type="project" value="InterPro"/>
</dbReference>
<dbReference type="InterPro" id="IPR043130">
    <property type="entry name" value="CDP-OH_PTrfase_TM_dom"/>
</dbReference>
<dbReference type="Proteomes" id="UP000185494">
    <property type="component" value="Chromosome 1"/>
</dbReference>
<reference evidence="4 6" key="1">
    <citation type="submission" date="2016-05" db="EMBL/GenBank/DDBJ databases">
        <title>Complete Genome and Methylome Analysis of Psychrotrophic Bacterial Isolates from Antarctic Lake Untersee.</title>
        <authorList>
            <person name="Fomenkov A."/>
            <person name="Akimov V.N."/>
            <person name="Vasilyeva L.V."/>
            <person name="Andersen D."/>
            <person name="Vincze T."/>
            <person name="Roberts R.J."/>
        </authorList>
    </citation>
    <scope>NUCLEOTIDE SEQUENCE [LARGE SCALE GENOMIC DNA]</scope>
    <source>
        <strain evidence="4 6">U14-5</strain>
    </source>
</reference>
<evidence type="ECO:0000313" key="5">
    <source>
        <dbReference type="EMBL" id="MDT8331582.1"/>
    </source>
</evidence>
<feature type="transmembrane region" description="Helical" evidence="3">
    <location>
        <begin position="84"/>
        <end position="104"/>
    </location>
</feature>
<keyword evidence="7" id="KW-1185">Reference proteome</keyword>
<dbReference type="PROSITE" id="PS00379">
    <property type="entry name" value="CDP_ALCOHOL_P_TRANSF"/>
    <property type="match status" value="1"/>
</dbReference>
<proteinExistence type="inferred from homology"/>
<dbReference type="Pfam" id="PF01066">
    <property type="entry name" value="CDP-OH_P_transf"/>
    <property type="match status" value="1"/>
</dbReference>
<keyword evidence="3" id="KW-1133">Transmembrane helix</keyword>
<dbReference type="STRING" id="257708.RGI145_09760"/>
<evidence type="ECO:0000256" key="2">
    <source>
        <dbReference type="RuleBase" id="RU003750"/>
    </source>
</evidence>
<dbReference type="EMBL" id="CP015583">
    <property type="protein sequence ID" value="APT57344.1"/>
    <property type="molecule type" value="Genomic_DNA"/>
</dbReference>
<dbReference type="eggNOG" id="COG0558">
    <property type="taxonomic scope" value="Bacteria"/>
</dbReference>
<dbReference type="GO" id="GO:0016780">
    <property type="term" value="F:phosphotransferase activity, for other substituted phosphate groups"/>
    <property type="evidence" value="ECO:0007669"/>
    <property type="project" value="InterPro"/>
</dbReference>
<feature type="transmembrane region" description="Helical" evidence="3">
    <location>
        <begin position="170"/>
        <end position="187"/>
    </location>
</feature>
<keyword evidence="3" id="KW-0472">Membrane</keyword>
<keyword evidence="3" id="KW-0812">Transmembrane</keyword>
<dbReference type="GO" id="GO:0016020">
    <property type="term" value="C:membrane"/>
    <property type="evidence" value="ECO:0007669"/>
    <property type="project" value="InterPro"/>
</dbReference>
<dbReference type="AlphaFoldDB" id="A0A1L7AEX5"/>